<dbReference type="SMART" id="SM00871">
    <property type="entry name" value="AraC_E_bind"/>
    <property type="match status" value="1"/>
</dbReference>
<accession>A0ABY5JW46</accession>
<dbReference type="InterPro" id="IPR010499">
    <property type="entry name" value="AraC_E-bd"/>
</dbReference>
<dbReference type="Pfam" id="PF06445">
    <property type="entry name" value="GyrI-like"/>
    <property type="match status" value="1"/>
</dbReference>
<dbReference type="RefSeq" id="WP_256709458.1">
    <property type="nucleotide sequence ID" value="NZ_CP101914.1"/>
</dbReference>
<dbReference type="InterPro" id="IPR011256">
    <property type="entry name" value="Reg_factor_effector_dom_sf"/>
</dbReference>
<keyword evidence="3" id="KW-1185">Reference proteome</keyword>
<name>A0ABY5JW46_9BACI</name>
<dbReference type="PANTHER" id="PTHR40055:SF1">
    <property type="entry name" value="TRANSCRIPTIONAL REGULATOR YGIV-RELATED"/>
    <property type="match status" value="1"/>
</dbReference>
<proteinExistence type="predicted"/>
<sequence>MKIEQISDLPIVYMRRTGAYGEENQQLMAAFKHWMTYNNTSQDNLLTDSAIILGIIHDDPALVSPEACRYDTAMVLSAQQKIDDACVQKGILQGGNYAVFTIDHTAEAMNRAWQVVFTELTEYDYQLDEARPILERYTKSMLEKHVCEICLPVQGKA</sequence>
<evidence type="ECO:0000313" key="2">
    <source>
        <dbReference type="EMBL" id="UUI04551.1"/>
    </source>
</evidence>
<protein>
    <submittedName>
        <fullName evidence="2">GyrI-like domain-containing protein</fullName>
    </submittedName>
</protein>
<dbReference type="Proteomes" id="UP001059773">
    <property type="component" value="Chromosome"/>
</dbReference>
<feature type="domain" description="AraC effector-binding" evidence="1">
    <location>
        <begin position="1"/>
        <end position="154"/>
    </location>
</feature>
<reference evidence="2" key="1">
    <citation type="submission" date="2022-07" db="EMBL/GenBank/DDBJ databases">
        <title>FELIX.</title>
        <authorList>
            <person name="Wan K.H."/>
            <person name="Park S."/>
            <person name="Lawrence Q."/>
            <person name="Eichenberger J.P."/>
            <person name="Booth B.W."/>
            <person name="Piaggio A.J."/>
            <person name="Chandler J.C."/>
            <person name="Franklin A.B."/>
            <person name="Celniker S.E."/>
        </authorList>
    </citation>
    <scope>NUCLEOTIDE SEQUENCE</scope>
    <source>
        <strain evidence="2">QA-1986 374</strain>
    </source>
</reference>
<dbReference type="Gene3D" id="3.20.80.10">
    <property type="entry name" value="Regulatory factor, effector binding domain"/>
    <property type="match status" value="1"/>
</dbReference>
<dbReference type="PANTHER" id="PTHR40055">
    <property type="entry name" value="TRANSCRIPTIONAL REGULATOR YGIV-RELATED"/>
    <property type="match status" value="1"/>
</dbReference>
<gene>
    <name evidence="2" type="ORF">NP439_07830</name>
</gene>
<dbReference type="InterPro" id="IPR050908">
    <property type="entry name" value="SmbC-like"/>
</dbReference>
<dbReference type="EMBL" id="CP101914">
    <property type="protein sequence ID" value="UUI04551.1"/>
    <property type="molecule type" value="Genomic_DNA"/>
</dbReference>
<organism evidence="2 3">
    <name type="scientific">Oceanobacillus jeddahense</name>
    <dbReference type="NCBI Taxonomy" id="1462527"/>
    <lineage>
        <taxon>Bacteria</taxon>
        <taxon>Bacillati</taxon>
        <taxon>Bacillota</taxon>
        <taxon>Bacilli</taxon>
        <taxon>Bacillales</taxon>
        <taxon>Bacillaceae</taxon>
        <taxon>Oceanobacillus</taxon>
    </lineage>
</organism>
<dbReference type="InterPro" id="IPR029442">
    <property type="entry name" value="GyrI-like"/>
</dbReference>
<dbReference type="SUPFAM" id="SSF55136">
    <property type="entry name" value="Probable bacterial effector-binding domain"/>
    <property type="match status" value="1"/>
</dbReference>
<evidence type="ECO:0000313" key="3">
    <source>
        <dbReference type="Proteomes" id="UP001059773"/>
    </source>
</evidence>
<evidence type="ECO:0000259" key="1">
    <source>
        <dbReference type="SMART" id="SM00871"/>
    </source>
</evidence>